<dbReference type="GO" id="GO:0004553">
    <property type="term" value="F:hydrolase activity, hydrolyzing O-glycosyl compounds"/>
    <property type="evidence" value="ECO:0007669"/>
    <property type="project" value="InterPro"/>
</dbReference>
<comment type="similarity">
    <text evidence="1 2">Belongs to the glycosyl hydrolase 35 family.</text>
</comment>
<dbReference type="PANTHER" id="PTHR23421">
    <property type="entry name" value="BETA-GALACTOSIDASE RELATED"/>
    <property type="match status" value="1"/>
</dbReference>
<dbReference type="InterPro" id="IPR001944">
    <property type="entry name" value="Glycoside_Hdrlase_35"/>
</dbReference>
<reference evidence="5 6" key="1">
    <citation type="submission" date="2018-04" db="EMBL/GenBank/DDBJ databases">
        <title>Genomic Encyclopedia of Archaeal and Bacterial Type Strains, Phase II (KMG-II): from individual species to whole genera.</title>
        <authorList>
            <person name="Goeker M."/>
        </authorList>
    </citation>
    <scope>NUCLEOTIDE SEQUENCE [LARGE SCALE GENOMIC DNA]</scope>
    <source>
        <strain evidence="5 6">DSM 45169</strain>
    </source>
</reference>
<proteinExistence type="inferred from homology"/>
<dbReference type="EMBL" id="PZZP01000001">
    <property type="protein sequence ID" value="PTM59643.1"/>
    <property type="molecule type" value="Genomic_DNA"/>
</dbReference>
<name>A0A2T4ZCN0_9BACL</name>
<sequence length="793" mass="90391">MEMKQGQFIIDGKPRFLYGGEFHYFRCPREEWSQRLDLLLEAGCNLVSTYVPWAWHEPKEGEVDLTGKRRPETDLRAFLQLVADKGLYCIVRPGPYVMAEVKKEGIPQWVHQQYPEVIARTKNGELHPNQVVSYLHPLFLEKVERWYAHVCSLLAPFQRDRGGPVIMFQLCNEIGMLHWVSNTSDYHLHVLERFQRYLERQYGNLEGLNQAYGTDVKAWDTFVERFLSGEEQAVEGLHWEWGRFWRELIKEYVAQLKQMAENHGITVPYLINIHGFKDFSVYSRGTDYPIGLSQLYRTAEVDNTVLAGDFYPGHIGYDTYHDLVLSCALTQAISAPEQPLFSAEFQSGRLADRPRVYPQDLDLNARTCIAHGMNALNYYMFVGGENRDGIGLFGRRHEWQAPVDSEGRLRPSYQKASHIGKILQAAGEHLLPCRKRSVTHLAFYPDYYMTETIAEGAGTQQMAEAIAGERERYFFDGVGRLLTAANLPYEAVDVLREQQLEPQRIPTLWMFSGERMDQALQQKLVHYVHAGGKLVLFPRPPVKNLDGSACTVLIDELEIPSFTAVPGIGLTQVMEMDSVKVDFRLLFETAPGEPVAWDEESGKVTAYLQNHGKGSLLMLGLGLAHDYGYQLDVIRQLAKRIGVNPILTSDNPEWSLVERSDGKTSFCFIHNYDEIVHSGKVFREGQALFDGERLTVAPRSGVMLPLNLSLQAGVAIRYSTMELMKLERRESGWQFQWCLPASGEGIVAFVADRGWSVKGEINFREKDDGNIRAVRVKGRPDETVAMELYRETD</sequence>
<evidence type="ECO:0000313" key="6">
    <source>
        <dbReference type="Proteomes" id="UP000241639"/>
    </source>
</evidence>
<evidence type="ECO:0000256" key="1">
    <source>
        <dbReference type="ARBA" id="ARBA00009809"/>
    </source>
</evidence>
<organism evidence="5 6">
    <name type="scientific">Desmospora activa DSM 45169</name>
    <dbReference type="NCBI Taxonomy" id="1121389"/>
    <lineage>
        <taxon>Bacteria</taxon>
        <taxon>Bacillati</taxon>
        <taxon>Bacillota</taxon>
        <taxon>Bacilli</taxon>
        <taxon>Bacillales</taxon>
        <taxon>Thermoactinomycetaceae</taxon>
        <taxon>Desmospora</taxon>
    </lineage>
</organism>
<keyword evidence="6" id="KW-1185">Reference proteome</keyword>
<evidence type="ECO:0000313" key="5">
    <source>
        <dbReference type="EMBL" id="PTM59643.1"/>
    </source>
</evidence>
<dbReference type="Pfam" id="PF22369">
    <property type="entry name" value="GLMA_2nd"/>
    <property type="match status" value="1"/>
</dbReference>
<dbReference type="PRINTS" id="PR00742">
    <property type="entry name" value="GLHYDRLASE35"/>
</dbReference>
<dbReference type="Proteomes" id="UP000241639">
    <property type="component" value="Unassembled WGS sequence"/>
</dbReference>
<dbReference type="InterPro" id="IPR017853">
    <property type="entry name" value="GH"/>
</dbReference>
<dbReference type="InterPro" id="IPR054746">
    <property type="entry name" value="GLMA-like_second"/>
</dbReference>
<gene>
    <name evidence="5" type="ORF">C8J48_2272</name>
</gene>
<dbReference type="Gene3D" id="3.40.50.880">
    <property type="match status" value="1"/>
</dbReference>
<dbReference type="GO" id="GO:0005975">
    <property type="term" value="P:carbohydrate metabolic process"/>
    <property type="evidence" value="ECO:0007669"/>
    <property type="project" value="InterPro"/>
</dbReference>
<evidence type="ECO:0000256" key="2">
    <source>
        <dbReference type="RuleBase" id="RU003679"/>
    </source>
</evidence>
<dbReference type="Gene3D" id="3.20.20.80">
    <property type="entry name" value="Glycosidases"/>
    <property type="match status" value="1"/>
</dbReference>
<comment type="caution">
    <text evidence="5">The sequence shown here is derived from an EMBL/GenBank/DDBJ whole genome shotgun (WGS) entry which is preliminary data.</text>
</comment>
<dbReference type="Pfam" id="PF01301">
    <property type="entry name" value="Glyco_hydro_35"/>
    <property type="match status" value="1"/>
</dbReference>
<dbReference type="SUPFAM" id="SSF51445">
    <property type="entry name" value="(Trans)glycosidases"/>
    <property type="match status" value="1"/>
</dbReference>
<dbReference type="InterPro" id="IPR031330">
    <property type="entry name" value="Gly_Hdrlase_35_cat"/>
</dbReference>
<dbReference type="InterPro" id="IPR029062">
    <property type="entry name" value="Class_I_gatase-like"/>
</dbReference>
<dbReference type="OrthoDB" id="9813184at2"/>
<feature type="domain" description="GLMA-like second" evidence="4">
    <location>
        <begin position="458"/>
        <end position="594"/>
    </location>
</feature>
<evidence type="ECO:0000259" key="4">
    <source>
        <dbReference type="Pfam" id="PF22369"/>
    </source>
</evidence>
<protein>
    <submittedName>
        <fullName evidence="5">Beta-galactosidase</fullName>
    </submittedName>
</protein>
<accession>A0A2T4ZCN0</accession>
<feature type="domain" description="Glycoside hydrolase 35 catalytic" evidence="3">
    <location>
        <begin position="7"/>
        <end position="190"/>
    </location>
</feature>
<dbReference type="AlphaFoldDB" id="A0A2T4ZCN0"/>
<evidence type="ECO:0000259" key="3">
    <source>
        <dbReference type="Pfam" id="PF01301"/>
    </source>
</evidence>